<keyword evidence="4" id="KW-1185">Reference proteome</keyword>
<keyword evidence="1" id="KW-0240">DNA-directed RNA polymerase</keyword>
<dbReference type="Proteomes" id="UP000017148">
    <property type="component" value="Unassembled WGS sequence"/>
</dbReference>
<comment type="caution">
    <text evidence="3">The sequence shown here is derived from an EMBL/GenBank/DDBJ whole genome shotgun (WGS) entry which is preliminary data.</text>
</comment>
<dbReference type="GO" id="GO:0000428">
    <property type="term" value="C:DNA-directed RNA polymerase complex"/>
    <property type="evidence" value="ECO:0007669"/>
    <property type="project" value="UniProtKB-KW"/>
</dbReference>
<dbReference type="EMBL" id="ASJR01000016">
    <property type="protein sequence ID" value="ERP31265.1"/>
    <property type="molecule type" value="Genomic_DNA"/>
</dbReference>
<dbReference type="GO" id="GO:0006351">
    <property type="term" value="P:DNA-templated transcription"/>
    <property type="evidence" value="ECO:0007669"/>
    <property type="project" value="InterPro"/>
</dbReference>
<protein>
    <submittedName>
        <fullName evidence="3">Uncharacterized protein</fullName>
    </submittedName>
</protein>
<dbReference type="GO" id="GO:0003677">
    <property type="term" value="F:DNA binding"/>
    <property type="evidence" value="ECO:0007669"/>
    <property type="project" value="InterPro"/>
</dbReference>
<sequence>MANDARLEMNLDKFEKERGISRYKAVVMAAKEARFLREQQALGIDDLGGEKPETVAIRRLYEGKVVEVEKSEEYQE</sequence>
<dbReference type="RefSeq" id="WP_022637312.1">
    <property type="nucleotide sequence ID" value="NZ_ASJR01000016.1"/>
</dbReference>
<gene>
    <name evidence="3" type="ORF">CALK_1884</name>
</gene>
<dbReference type="InterPro" id="IPR036161">
    <property type="entry name" value="RPB6/omega-like_sf"/>
</dbReference>
<evidence type="ECO:0000256" key="1">
    <source>
        <dbReference type="ARBA" id="ARBA00022478"/>
    </source>
</evidence>
<reference evidence="3 4" key="1">
    <citation type="journal article" date="2013" name="Environ. Microbiol.">
        <title>Genome analysis of Chitinivibrio alkaliphilus gen. nov., sp. nov., a novel extremely haloalkaliphilic anaerobic chitinolytic bacterium from the candidate phylum Termite Group 3.</title>
        <authorList>
            <person name="Sorokin D.Y."/>
            <person name="Gumerov V.M."/>
            <person name="Rakitin A.L."/>
            <person name="Beletsky A.V."/>
            <person name="Damste J.S."/>
            <person name="Muyzer G."/>
            <person name="Mardanov A.V."/>
            <person name="Ravin N.V."/>
        </authorList>
    </citation>
    <scope>NUCLEOTIDE SEQUENCE [LARGE SCALE GENOMIC DNA]</scope>
    <source>
        <strain evidence="3 4">ACht1</strain>
    </source>
</reference>
<evidence type="ECO:0000256" key="2">
    <source>
        <dbReference type="ARBA" id="ARBA00023163"/>
    </source>
</evidence>
<dbReference type="GO" id="GO:0003899">
    <property type="term" value="F:DNA-directed RNA polymerase activity"/>
    <property type="evidence" value="ECO:0007669"/>
    <property type="project" value="UniProtKB-EC"/>
</dbReference>
<dbReference type="SUPFAM" id="SSF63562">
    <property type="entry name" value="RPB6/omega subunit-like"/>
    <property type="match status" value="1"/>
</dbReference>
<dbReference type="Gene3D" id="3.90.940.10">
    <property type="match status" value="1"/>
</dbReference>
<name>U7DA10_9BACT</name>
<dbReference type="STRING" id="1313304.CALK_1884"/>
<evidence type="ECO:0000313" key="4">
    <source>
        <dbReference type="Proteomes" id="UP000017148"/>
    </source>
</evidence>
<dbReference type="AlphaFoldDB" id="U7DA10"/>
<evidence type="ECO:0000313" key="3">
    <source>
        <dbReference type="EMBL" id="ERP31265.1"/>
    </source>
</evidence>
<proteinExistence type="predicted"/>
<accession>U7DA10</accession>
<organism evidence="3 4">
    <name type="scientific">Chitinivibrio alkaliphilus ACht1</name>
    <dbReference type="NCBI Taxonomy" id="1313304"/>
    <lineage>
        <taxon>Bacteria</taxon>
        <taxon>Pseudomonadati</taxon>
        <taxon>Fibrobacterota</taxon>
        <taxon>Chitinivibrionia</taxon>
        <taxon>Chitinivibrionales</taxon>
        <taxon>Chitinivibrionaceae</taxon>
        <taxon>Chitinivibrio</taxon>
    </lineage>
</organism>
<keyword evidence="2" id="KW-0804">Transcription</keyword>